<name>A0A194YNG3_SORBI</name>
<dbReference type="EMBL" id="CM000763">
    <property type="protein sequence ID" value="KXG29773.1"/>
    <property type="molecule type" value="Genomic_DNA"/>
</dbReference>
<dbReference type="OMA" id="QYGHDEY"/>
<proteinExistence type="predicted"/>
<sequence>MMATTPEASRRRRGGTSPYMPVAAHELQRQMSMPAAFAATFASCGSGGGHMSSDGDNDSDGELRGRAARPGAGGVVRALRAWIARGSRRKAAVMSRSGSSVKEQQQYGHEEYAQNFDDGGAAAEPENLSRSFSARYARQAPWDDGGARRRGMKPALFRLNAPTPTITAPPAP</sequence>
<feature type="compositionally biased region" description="Polar residues" evidence="1">
    <location>
        <begin position="96"/>
        <end position="107"/>
    </location>
</feature>
<organism evidence="2 3">
    <name type="scientific">Sorghum bicolor</name>
    <name type="common">Sorghum</name>
    <name type="synonym">Sorghum vulgare</name>
    <dbReference type="NCBI Taxonomy" id="4558"/>
    <lineage>
        <taxon>Eukaryota</taxon>
        <taxon>Viridiplantae</taxon>
        <taxon>Streptophyta</taxon>
        <taxon>Embryophyta</taxon>
        <taxon>Tracheophyta</taxon>
        <taxon>Spermatophyta</taxon>
        <taxon>Magnoliopsida</taxon>
        <taxon>Liliopsida</taxon>
        <taxon>Poales</taxon>
        <taxon>Poaceae</taxon>
        <taxon>PACMAD clade</taxon>
        <taxon>Panicoideae</taxon>
        <taxon>Andropogonodae</taxon>
        <taxon>Andropogoneae</taxon>
        <taxon>Sorghinae</taxon>
        <taxon>Sorghum</taxon>
    </lineage>
</organism>
<feature type="region of interest" description="Disordered" evidence="1">
    <location>
        <begin position="89"/>
        <end position="110"/>
    </location>
</feature>
<keyword evidence="3" id="KW-1185">Reference proteome</keyword>
<dbReference type="Proteomes" id="UP000000768">
    <property type="component" value="Chromosome 4"/>
</dbReference>
<feature type="region of interest" description="Disordered" evidence="1">
    <location>
        <begin position="46"/>
        <end position="69"/>
    </location>
</feature>
<reference evidence="3" key="2">
    <citation type="journal article" date="2018" name="Plant J.">
        <title>The Sorghum bicolor reference genome: improved assembly, gene annotations, a transcriptome atlas, and signatures of genome organization.</title>
        <authorList>
            <person name="McCormick R.F."/>
            <person name="Truong S.K."/>
            <person name="Sreedasyam A."/>
            <person name="Jenkins J."/>
            <person name="Shu S."/>
            <person name="Sims D."/>
            <person name="Kennedy M."/>
            <person name="Amirebrahimi M."/>
            <person name="Weers B.D."/>
            <person name="McKinley B."/>
            <person name="Mattison A."/>
            <person name="Morishige D.T."/>
            <person name="Grimwood J."/>
            <person name="Schmutz J."/>
            <person name="Mullet J.E."/>
        </authorList>
    </citation>
    <scope>NUCLEOTIDE SEQUENCE [LARGE SCALE GENOMIC DNA]</scope>
    <source>
        <strain evidence="3">cv. BTx623</strain>
    </source>
</reference>
<dbReference type="OrthoDB" id="1088261at2759"/>
<dbReference type="Gramene" id="KXG29773">
    <property type="protein sequence ID" value="KXG29773"/>
    <property type="gene ID" value="SORBI_3004G088600"/>
</dbReference>
<dbReference type="InParanoid" id="A0A194YNG3"/>
<gene>
    <name evidence="2" type="ORF">SORBI_3004G088600</name>
</gene>
<dbReference type="AlphaFoldDB" id="A0A194YNG3"/>
<evidence type="ECO:0000256" key="1">
    <source>
        <dbReference type="SAM" id="MobiDB-lite"/>
    </source>
</evidence>
<evidence type="ECO:0000313" key="2">
    <source>
        <dbReference type="EMBL" id="KXG29773.1"/>
    </source>
</evidence>
<reference evidence="2 3" key="1">
    <citation type="journal article" date="2009" name="Nature">
        <title>The Sorghum bicolor genome and the diversification of grasses.</title>
        <authorList>
            <person name="Paterson A.H."/>
            <person name="Bowers J.E."/>
            <person name="Bruggmann R."/>
            <person name="Dubchak I."/>
            <person name="Grimwood J."/>
            <person name="Gundlach H."/>
            <person name="Haberer G."/>
            <person name="Hellsten U."/>
            <person name="Mitros T."/>
            <person name="Poliakov A."/>
            <person name="Schmutz J."/>
            <person name="Spannagl M."/>
            <person name="Tang H."/>
            <person name="Wang X."/>
            <person name="Wicker T."/>
            <person name="Bharti A.K."/>
            <person name="Chapman J."/>
            <person name="Feltus F.A."/>
            <person name="Gowik U."/>
            <person name="Grigoriev I.V."/>
            <person name="Lyons E."/>
            <person name="Maher C.A."/>
            <person name="Martis M."/>
            <person name="Narechania A."/>
            <person name="Otillar R.P."/>
            <person name="Penning B.W."/>
            <person name="Salamov A.A."/>
            <person name="Wang Y."/>
            <person name="Zhang L."/>
            <person name="Carpita N.C."/>
            <person name="Freeling M."/>
            <person name="Gingle A.R."/>
            <person name="Hash C.T."/>
            <person name="Keller B."/>
            <person name="Klein P."/>
            <person name="Kresovich S."/>
            <person name="McCann M.C."/>
            <person name="Ming R."/>
            <person name="Peterson D.G."/>
            <person name="Mehboob-ur-Rahman"/>
            <person name="Ware D."/>
            <person name="Westhoff P."/>
            <person name="Mayer K.F."/>
            <person name="Messing J."/>
            <person name="Rokhsar D.S."/>
        </authorList>
    </citation>
    <scope>NUCLEOTIDE SEQUENCE [LARGE SCALE GENOMIC DNA]</scope>
    <source>
        <strain evidence="3">cv. BTx623</strain>
    </source>
</reference>
<protein>
    <submittedName>
        <fullName evidence="2">Uncharacterized protein</fullName>
    </submittedName>
</protein>
<evidence type="ECO:0000313" key="3">
    <source>
        <dbReference type="Proteomes" id="UP000000768"/>
    </source>
</evidence>
<dbReference type="PANTHER" id="PTHR33168">
    <property type="entry name" value="STRESS INDUCED PROTEIN-RELATED"/>
    <property type="match status" value="1"/>
</dbReference>
<accession>A0A194YNG3</accession>
<dbReference type="FunCoup" id="A0A194YNG3">
    <property type="interactions" value="554"/>
</dbReference>
<dbReference type="eggNOG" id="ENOG502R3Q7">
    <property type="taxonomic scope" value="Eukaryota"/>
</dbReference>